<feature type="binding site" description="in other chain" evidence="5">
    <location>
        <position position="27"/>
    </location>
    <ligand>
        <name>phosphate</name>
        <dbReference type="ChEBI" id="CHEBI:43474"/>
        <note>ligand shared between dimeric partners</note>
    </ligand>
</feature>
<dbReference type="EMBL" id="JACOQG010000002">
    <property type="protein sequence ID" value="MBC5778465.1"/>
    <property type="molecule type" value="Genomic_DNA"/>
</dbReference>
<evidence type="ECO:0000259" key="6">
    <source>
        <dbReference type="Pfam" id="PF01048"/>
    </source>
</evidence>
<dbReference type="InterPro" id="IPR000845">
    <property type="entry name" value="Nucleoside_phosphorylase_d"/>
</dbReference>
<organism evidence="7 8">
    <name type="scientific">Blautia difficilis</name>
    <dbReference type="NCBI Taxonomy" id="2763027"/>
    <lineage>
        <taxon>Bacteria</taxon>
        <taxon>Bacillati</taxon>
        <taxon>Bacillota</taxon>
        <taxon>Clostridia</taxon>
        <taxon>Lachnospirales</taxon>
        <taxon>Lachnospiraceae</taxon>
        <taxon>Blautia</taxon>
    </lineage>
</organism>
<comment type="subunit">
    <text evidence="5">Homohexamer; trimer of homodimers.</text>
</comment>
<dbReference type="Gene3D" id="3.40.50.1580">
    <property type="entry name" value="Nucleoside phosphorylase domain"/>
    <property type="match status" value="1"/>
</dbReference>
<dbReference type="GO" id="GO:0004731">
    <property type="term" value="F:purine-nucleoside phosphorylase activity"/>
    <property type="evidence" value="ECO:0007669"/>
    <property type="project" value="UniProtKB-EC"/>
</dbReference>
<dbReference type="Proteomes" id="UP000649826">
    <property type="component" value="Unassembled WGS sequence"/>
</dbReference>
<evidence type="ECO:0000256" key="1">
    <source>
        <dbReference type="ARBA" id="ARBA00010456"/>
    </source>
</evidence>
<feature type="binding site" evidence="5">
    <location>
        <position position="46"/>
    </location>
    <ligand>
        <name>phosphate</name>
        <dbReference type="ChEBI" id="CHEBI:43474"/>
        <note>ligand shared between dimeric partners</note>
    </ligand>
</feature>
<dbReference type="HAMAP" id="MF_01627">
    <property type="entry name" value="Pur_nucleosid_phosp"/>
    <property type="match status" value="1"/>
</dbReference>
<protein>
    <recommendedName>
        <fullName evidence="5">Purine nucleoside phosphorylase DeoD-type</fullName>
        <shortName evidence="5">PNP</shortName>
        <ecNumber evidence="5">2.4.2.1</ecNumber>
    </recommendedName>
</protein>
<dbReference type="NCBIfam" id="TIGR00107">
    <property type="entry name" value="deoD"/>
    <property type="match status" value="1"/>
</dbReference>
<feature type="domain" description="Nucleoside phosphorylase" evidence="6">
    <location>
        <begin position="19"/>
        <end position="213"/>
    </location>
</feature>
<feature type="active site" description="Proton donor" evidence="5">
    <location>
        <position position="207"/>
    </location>
</feature>
<comment type="catalytic activity">
    <reaction evidence="5">
        <text>a purine 2'-deoxy-D-ribonucleoside + phosphate = a purine nucleobase + 2-deoxy-alpha-D-ribose 1-phosphate</text>
        <dbReference type="Rhea" id="RHEA:36431"/>
        <dbReference type="ChEBI" id="CHEBI:26386"/>
        <dbReference type="ChEBI" id="CHEBI:43474"/>
        <dbReference type="ChEBI" id="CHEBI:57259"/>
        <dbReference type="ChEBI" id="CHEBI:142361"/>
        <dbReference type="EC" id="2.4.2.1"/>
    </reaction>
</comment>
<dbReference type="SUPFAM" id="SSF53167">
    <property type="entry name" value="Purine and uridine phosphorylases"/>
    <property type="match status" value="1"/>
</dbReference>
<keyword evidence="8" id="KW-1185">Reference proteome</keyword>
<feature type="binding site" description="in other chain" evidence="5">
    <location>
        <position position="23"/>
    </location>
    <ligand>
        <name>phosphate</name>
        <dbReference type="ChEBI" id="CHEBI:43474"/>
        <note>ligand shared between dimeric partners</note>
    </ligand>
</feature>
<comment type="similarity">
    <text evidence="1 5">Belongs to the PNP/UDP phosphorylase family.</text>
</comment>
<comment type="function">
    <text evidence="5">Catalyzes the reversible phosphorolytic breakdown of the N-glycosidic bond in the beta-(deoxy)ribonucleoside molecules, with the formation of the corresponding free purine bases and pentose-1-phosphate.</text>
</comment>
<dbReference type="PANTHER" id="PTHR43691">
    <property type="entry name" value="URIDINE PHOSPHORYLASE"/>
    <property type="match status" value="1"/>
</dbReference>
<evidence type="ECO:0000256" key="4">
    <source>
        <dbReference type="ARBA" id="ARBA00048447"/>
    </source>
</evidence>
<dbReference type="InterPro" id="IPR004402">
    <property type="entry name" value="DeoD-type"/>
</dbReference>
<evidence type="ECO:0000256" key="2">
    <source>
        <dbReference type="ARBA" id="ARBA00022676"/>
    </source>
</evidence>
<proteinExistence type="inferred from homology"/>
<comment type="catalytic activity">
    <reaction evidence="4">
        <text>uridine + phosphate = alpha-D-ribose 1-phosphate + uracil</text>
        <dbReference type="Rhea" id="RHEA:24388"/>
        <dbReference type="ChEBI" id="CHEBI:16704"/>
        <dbReference type="ChEBI" id="CHEBI:17568"/>
        <dbReference type="ChEBI" id="CHEBI:43474"/>
        <dbReference type="ChEBI" id="CHEBI:57720"/>
        <dbReference type="EC" id="2.4.2.3"/>
    </reaction>
</comment>
<accession>A0ABR7IEL9</accession>
<dbReference type="EC" id="2.4.2.1" evidence="5"/>
<feature type="binding site" evidence="5">
    <location>
        <position position="7"/>
    </location>
    <ligand>
        <name>a purine D-ribonucleoside</name>
        <dbReference type="ChEBI" id="CHEBI:142355"/>
        <note>ligand shared between dimeric partners</note>
    </ligand>
</feature>
<gene>
    <name evidence="5 7" type="primary">deoD</name>
    <name evidence="7" type="ORF">H8Z82_02095</name>
</gene>
<dbReference type="RefSeq" id="WP_019160692.1">
    <property type="nucleotide sequence ID" value="NZ_JACOQG010000002.1"/>
</dbReference>
<sequence length="234" mass="25280">MSIPTPHNTAKKGDIAKKVLMPGDPLRAKFIAETYLENPVCFNTVRNMFGYTGTYKGQQVSVMGGGMGMPSMGIYSYELYNFYDVEQIIRIGSAGALQDDVNVMDVVIAMSACTDSNYGSQYKLPGTFAPTASYELVAKAVEVAKEQGTPVHVGSVVSSDVFYSDDPDSSAAWRKMGVLCAEMECAALFMNAARAGKQALGILTISDHIFRDEAISAEARQTSFNKMMEIALGI</sequence>
<feature type="binding site" description="in other chain" evidence="5">
    <location>
        <begin position="206"/>
        <end position="207"/>
    </location>
    <ligand>
        <name>a purine D-ribonucleoside</name>
        <dbReference type="ChEBI" id="CHEBI:142355"/>
        <note>ligand shared between dimeric partners</note>
    </ligand>
</feature>
<dbReference type="CDD" id="cd09006">
    <property type="entry name" value="PNP_EcPNPI-like"/>
    <property type="match status" value="1"/>
</dbReference>
<keyword evidence="2 5" id="KW-0328">Glycosyltransferase</keyword>
<comment type="caution">
    <text evidence="7">The sequence shown here is derived from an EMBL/GenBank/DDBJ whole genome shotgun (WGS) entry which is preliminary data.</text>
</comment>
<evidence type="ECO:0000256" key="3">
    <source>
        <dbReference type="ARBA" id="ARBA00022679"/>
    </source>
</evidence>
<evidence type="ECO:0000313" key="8">
    <source>
        <dbReference type="Proteomes" id="UP000649826"/>
    </source>
</evidence>
<dbReference type="PROSITE" id="PS01232">
    <property type="entry name" value="PNP_UDP_1"/>
    <property type="match status" value="1"/>
</dbReference>
<reference evidence="7 8" key="1">
    <citation type="submission" date="2020-08" db="EMBL/GenBank/DDBJ databases">
        <title>Genome public.</title>
        <authorList>
            <person name="Liu C."/>
            <person name="Sun Q."/>
        </authorList>
    </citation>
    <scope>NUCLEOTIDE SEQUENCE [LARGE SCALE GENOMIC DNA]</scope>
    <source>
        <strain evidence="7 8">M29</strain>
    </source>
</reference>
<evidence type="ECO:0000256" key="5">
    <source>
        <dbReference type="HAMAP-Rule" id="MF_01627"/>
    </source>
</evidence>
<dbReference type="NCBIfam" id="NF004489">
    <property type="entry name" value="PRK05819.1"/>
    <property type="match status" value="1"/>
</dbReference>
<dbReference type="PANTHER" id="PTHR43691:SF11">
    <property type="entry name" value="FI09636P-RELATED"/>
    <property type="match status" value="1"/>
</dbReference>
<dbReference type="Pfam" id="PF01048">
    <property type="entry name" value="PNP_UDP_1"/>
    <property type="match status" value="1"/>
</dbReference>
<comment type="catalytic activity">
    <reaction evidence="5">
        <text>a purine D-ribonucleoside + phosphate = a purine nucleobase + alpha-D-ribose 1-phosphate</text>
        <dbReference type="Rhea" id="RHEA:19805"/>
        <dbReference type="ChEBI" id="CHEBI:26386"/>
        <dbReference type="ChEBI" id="CHEBI:43474"/>
        <dbReference type="ChEBI" id="CHEBI:57720"/>
        <dbReference type="ChEBI" id="CHEBI:142355"/>
        <dbReference type="EC" id="2.4.2.1"/>
    </reaction>
</comment>
<name>A0ABR7IEL9_9FIRM</name>
<feature type="site" description="Important for catalytic activity" evidence="5">
    <location>
        <position position="220"/>
    </location>
</feature>
<evidence type="ECO:0000313" key="7">
    <source>
        <dbReference type="EMBL" id="MBC5778465.1"/>
    </source>
</evidence>
<dbReference type="InterPro" id="IPR018016">
    <property type="entry name" value="Nucleoside_phosphorylase_CS"/>
</dbReference>
<feature type="binding site" description="in other chain" evidence="5">
    <location>
        <begin position="182"/>
        <end position="184"/>
    </location>
    <ligand>
        <name>a purine D-ribonucleoside</name>
        <dbReference type="ChEBI" id="CHEBI:142355"/>
        <note>ligand shared between dimeric partners</note>
    </ligand>
</feature>
<feature type="binding site" description="in other chain" evidence="5">
    <location>
        <begin position="90"/>
        <end position="93"/>
    </location>
    <ligand>
        <name>phosphate</name>
        <dbReference type="ChEBI" id="CHEBI:43474"/>
        <note>ligand shared between dimeric partners</note>
    </ligand>
</feature>
<dbReference type="InterPro" id="IPR035994">
    <property type="entry name" value="Nucleoside_phosphorylase_sf"/>
</dbReference>
<keyword evidence="3 5" id="KW-0808">Transferase</keyword>